<dbReference type="GO" id="GO:0016020">
    <property type="term" value="C:membrane"/>
    <property type="evidence" value="ECO:0007669"/>
    <property type="project" value="UniProtKB-SubCell"/>
</dbReference>
<dbReference type="InterPro" id="IPR031468">
    <property type="entry name" value="SMP_LBD"/>
</dbReference>
<dbReference type="AlphaFoldDB" id="A0A4V4HHV9"/>
<reference evidence="8 9" key="1">
    <citation type="journal article" date="2019" name="Nat. Ecol. Evol.">
        <title>Megaphylogeny resolves global patterns of mushroom evolution.</title>
        <authorList>
            <person name="Varga T."/>
            <person name="Krizsan K."/>
            <person name="Foldi C."/>
            <person name="Dima B."/>
            <person name="Sanchez-Garcia M."/>
            <person name="Sanchez-Ramirez S."/>
            <person name="Szollosi G.J."/>
            <person name="Szarkandi J.G."/>
            <person name="Papp V."/>
            <person name="Albert L."/>
            <person name="Andreopoulos W."/>
            <person name="Angelini C."/>
            <person name="Antonin V."/>
            <person name="Barry K.W."/>
            <person name="Bougher N.L."/>
            <person name="Buchanan P."/>
            <person name="Buyck B."/>
            <person name="Bense V."/>
            <person name="Catcheside P."/>
            <person name="Chovatia M."/>
            <person name="Cooper J."/>
            <person name="Damon W."/>
            <person name="Desjardin D."/>
            <person name="Finy P."/>
            <person name="Geml J."/>
            <person name="Haridas S."/>
            <person name="Hughes K."/>
            <person name="Justo A."/>
            <person name="Karasinski D."/>
            <person name="Kautmanova I."/>
            <person name="Kiss B."/>
            <person name="Kocsube S."/>
            <person name="Kotiranta H."/>
            <person name="LaButti K.M."/>
            <person name="Lechner B.E."/>
            <person name="Liimatainen K."/>
            <person name="Lipzen A."/>
            <person name="Lukacs Z."/>
            <person name="Mihaltcheva S."/>
            <person name="Morgado L.N."/>
            <person name="Niskanen T."/>
            <person name="Noordeloos M.E."/>
            <person name="Ohm R.A."/>
            <person name="Ortiz-Santana B."/>
            <person name="Ovrebo C."/>
            <person name="Racz N."/>
            <person name="Riley R."/>
            <person name="Savchenko A."/>
            <person name="Shiryaev A."/>
            <person name="Soop K."/>
            <person name="Spirin V."/>
            <person name="Szebenyi C."/>
            <person name="Tomsovsky M."/>
            <person name="Tulloss R.E."/>
            <person name="Uehling J."/>
            <person name="Grigoriev I.V."/>
            <person name="Vagvolgyi C."/>
            <person name="Papp T."/>
            <person name="Martin F.M."/>
            <person name="Miettinen O."/>
            <person name="Hibbett D.S."/>
            <person name="Nagy L.G."/>
        </authorList>
    </citation>
    <scope>NUCLEOTIDE SEQUENCE [LARGE SCALE GENOMIC DNA]</scope>
    <source>
        <strain evidence="8 9">CBS 962.96</strain>
    </source>
</reference>
<dbReference type="PROSITE" id="PS50004">
    <property type="entry name" value="C2"/>
    <property type="match status" value="1"/>
</dbReference>
<dbReference type="OrthoDB" id="419768at2759"/>
<dbReference type="CDD" id="cd21676">
    <property type="entry name" value="SMP_Mug190"/>
    <property type="match status" value="1"/>
</dbReference>
<dbReference type="GO" id="GO:0006869">
    <property type="term" value="P:lipid transport"/>
    <property type="evidence" value="ECO:0007669"/>
    <property type="project" value="UniProtKB-KW"/>
</dbReference>
<dbReference type="Pfam" id="PF25669">
    <property type="entry name" value="SMP_MUG190-like"/>
    <property type="match status" value="1"/>
</dbReference>
<feature type="domain" description="SMP-LTD" evidence="7">
    <location>
        <begin position="58"/>
        <end position="292"/>
    </location>
</feature>
<keyword evidence="4" id="KW-0446">Lipid-binding</keyword>
<evidence type="ECO:0000259" key="6">
    <source>
        <dbReference type="PROSITE" id="PS50004"/>
    </source>
</evidence>
<comment type="subcellular location">
    <subcellularLocation>
        <location evidence="1">Membrane</location>
    </subcellularLocation>
</comment>
<feature type="domain" description="C2" evidence="6">
    <location>
        <begin position="315"/>
        <end position="416"/>
    </location>
</feature>
<protein>
    <recommendedName>
        <fullName evidence="10">C2 domain-containing protein</fullName>
    </recommendedName>
</protein>
<dbReference type="PANTHER" id="PTHR47348:SF3">
    <property type="entry name" value="MEIOTICALLY UP-REGULATED GENE 190 PROTEIN"/>
    <property type="match status" value="1"/>
</dbReference>
<dbReference type="Pfam" id="PF00168">
    <property type="entry name" value="C2"/>
    <property type="match status" value="1"/>
</dbReference>
<dbReference type="Gene3D" id="2.60.40.150">
    <property type="entry name" value="C2 domain"/>
    <property type="match status" value="1"/>
</dbReference>
<dbReference type="InterPro" id="IPR035892">
    <property type="entry name" value="C2_domain_sf"/>
</dbReference>
<keyword evidence="9" id="KW-1185">Reference proteome</keyword>
<dbReference type="InterPro" id="IPR000008">
    <property type="entry name" value="C2_dom"/>
</dbReference>
<sequence>MARDSSSISSRNPQETHLHLVQVEVVPNYPPPTPNPLQCLLKGPMLNNPLRKRQHKCRPESVEWLNAFVKTIWGLVNPDMFVPMADMVEDIMQQSLPGFVDAVRISNIGQGSNPFRVVSMRALPDTPTSPPYPKEEWIDQGTTLLQKKKEEDAKNEIDSDQTGDYVNYEVAFAYQALPGHGSKLKEKSIHLLIEFFLGIYDWLHIPVPIWIQVEGIVGTIRLRLQFIPEYPYVRNVTFTFMGVPAVKVSAIPLSSKLPNVLDLPLISKFVKMAIKAGTAELVAPKSMTINLQELLSGSVIGGGSKSVVQTMILRTLTLIFWGFDLADTRAKGVFLITIHHAEGLSAQDSNARSDPYIVWAYAKFGKPLYSTRIILGNLNPCWEETTALLVSDDEIRAGEDVSLMLWDSDRWSNEYL</sequence>
<gene>
    <name evidence="8" type="ORF">K435DRAFT_835469</name>
</gene>
<evidence type="ECO:0000259" key="7">
    <source>
        <dbReference type="PROSITE" id="PS51847"/>
    </source>
</evidence>
<accession>A0A4V4HHV9</accession>
<evidence type="ECO:0000256" key="3">
    <source>
        <dbReference type="ARBA" id="ARBA00023055"/>
    </source>
</evidence>
<dbReference type="EMBL" id="ML179058">
    <property type="protein sequence ID" value="THV04226.1"/>
    <property type="molecule type" value="Genomic_DNA"/>
</dbReference>
<keyword evidence="5" id="KW-0472">Membrane</keyword>
<keyword evidence="2" id="KW-0813">Transport</keyword>
<dbReference type="PANTHER" id="PTHR47348">
    <property type="entry name" value="MEIOTICALLY UP-REGULATED GENE 190 PROTEIN"/>
    <property type="match status" value="1"/>
</dbReference>
<evidence type="ECO:0000256" key="5">
    <source>
        <dbReference type="ARBA" id="ARBA00023136"/>
    </source>
</evidence>
<evidence type="ECO:0000256" key="4">
    <source>
        <dbReference type="ARBA" id="ARBA00023121"/>
    </source>
</evidence>
<dbReference type="GO" id="GO:0008289">
    <property type="term" value="F:lipid binding"/>
    <property type="evidence" value="ECO:0007669"/>
    <property type="project" value="UniProtKB-KW"/>
</dbReference>
<organism evidence="8 9">
    <name type="scientific">Dendrothele bispora (strain CBS 962.96)</name>
    <dbReference type="NCBI Taxonomy" id="1314807"/>
    <lineage>
        <taxon>Eukaryota</taxon>
        <taxon>Fungi</taxon>
        <taxon>Dikarya</taxon>
        <taxon>Basidiomycota</taxon>
        <taxon>Agaricomycotina</taxon>
        <taxon>Agaricomycetes</taxon>
        <taxon>Agaricomycetidae</taxon>
        <taxon>Agaricales</taxon>
        <taxon>Agaricales incertae sedis</taxon>
        <taxon>Dendrothele</taxon>
    </lineage>
</organism>
<proteinExistence type="predicted"/>
<evidence type="ECO:0000256" key="2">
    <source>
        <dbReference type="ARBA" id="ARBA00022448"/>
    </source>
</evidence>
<name>A0A4V4HHV9_DENBC</name>
<evidence type="ECO:0008006" key="10">
    <source>
        <dbReference type="Google" id="ProtNLM"/>
    </source>
</evidence>
<evidence type="ECO:0000313" key="9">
    <source>
        <dbReference type="Proteomes" id="UP000297245"/>
    </source>
</evidence>
<dbReference type="PROSITE" id="PS51847">
    <property type="entry name" value="SMP"/>
    <property type="match status" value="1"/>
</dbReference>
<dbReference type="SUPFAM" id="SSF49562">
    <property type="entry name" value="C2 domain (Calcium/lipid-binding domain, CaLB)"/>
    <property type="match status" value="1"/>
</dbReference>
<evidence type="ECO:0000313" key="8">
    <source>
        <dbReference type="EMBL" id="THV04226.1"/>
    </source>
</evidence>
<dbReference type="Proteomes" id="UP000297245">
    <property type="component" value="Unassembled WGS sequence"/>
</dbReference>
<evidence type="ECO:0000256" key="1">
    <source>
        <dbReference type="ARBA" id="ARBA00004370"/>
    </source>
</evidence>
<keyword evidence="3" id="KW-0445">Lipid transport</keyword>